<dbReference type="InterPro" id="IPR036770">
    <property type="entry name" value="Ankyrin_rpt-contain_sf"/>
</dbReference>
<dbReference type="Gene3D" id="1.25.40.20">
    <property type="entry name" value="Ankyrin repeat-containing domain"/>
    <property type="match status" value="1"/>
</dbReference>
<evidence type="ECO:0000256" key="2">
    <source>
        <dbReference type="ARBA" id="ARBA00023043"/>
    </source>
</evidence>
<name>X6LS05_RETFI</name>
<accession>X6LS05</accession>
<evidence type="ECO:0000313" key="5">
    <source>
        <dbReference type="Proteomes" id="UP000023152"/>
    </source>
</evidence>
<dbReference type="PANTHER" id="PTHR24166:SF48">
    <property type="entry name" value="PROTEIN VAPYRIN"/>
    <property type="match status" value="1"/>
</dbReference>
<dbReference type="Pfam" id="PF12796">
    <property type="entry name" value="Ank_2"/>
    <property type="match status" value="1"/>
</dbReference>
<organism evidence="4 5">
    <name type="scientific">Reticulomyxa filosa</name>
    <dbReference type="NCBI Taxonomy" id="46433"/>
    <lineage>
        <taxon>Eukaryota</taxon>
        <taxon>Sar</taxon>
        <taxon>Rhizaria</taxon>
        <taxon>Retaria</taxon>
        <taxon>Foraminifera</taxon>
        <taxon>Monothalamids</taxon>
        <taxon>Reticulomyxidae</taxon>
        <taxon>Reticulomyxa</taxon>
    </lineage>
</organism>
<evidence type="ECO:0000256" key="1">
    <source>
        <dbReference type="ARBA" id="ARBA00022737"/>
    </source>
</evidence>
<dbReference type="InterPro" id="IPR050889">
    <property type="entry name" value="Dendritic_Spine_Reg/Scaffold"/>
</dbReference>
<dbReference type="PROSITE" id="PS50088">
    <property type="entry name" value="ANK_REPEAT"/>
    <property type="match status" value="1"/>
</dbReference>
<keyword evidence="2 3" id="KW-0040">ANK repeat</keyword>
<dbReference type="AlphaFoldDB" id="X6LS05"/>
<proteinExistence type="predicted"/>
<dbReference type="PANTHER" id="PTHR24166">
    <property type="entry name" value="ROLLING PEBBLES, ISOFORM B"/>
    <property type="match status" value="1"/>
</dbReference>
<sequence>EGKTALMHACDQEMIDEDLVRLLLVQEQMDPNIQDKFGNTCLSYAAMRGYRYGTRAVQLILQHAHDKLDINKADFKGMTPLMHACRRGHTAVVKLLCRHKKIVRYENRQEETEYAIDINKQDH</sequence>
<evidence type="ECO:0000313" key="4">
    <source>
        <dbReference type="EMBL" id="ETO04186.1"/>
    </source>
</evidence>
<reference evidence="4 5" key="1">
    <citation type="journal article" date="2013" name="Curr. Biol.">
        <title>The Genome of the Foraminiferan Reticulomyxa filosa.</title>
        <authorList>
            <person name="Glockner G."/>
            <person name="Hulsmann N."/>
            <person name="Schleicher M."/>
            <person name="Noegel A.A."/>
            <person name="Eichinger L."/>
            <person name="Gallinger C."/>
            <person name="Pawlowski J."/>
            <person name="Sierra R."/>
            <person name="Euteneuer U."/>
            <person name="Pillet L."/>
            <person name="Moustafa A."/>
            <person name="Platzer M."/>
            <person name="Groth M."/>
            <person name="Szafranski K."/>
            <person name="Schliwa M."/>
        </authorList>
    </citation>
    <scope>NUCLEOTIDE SEQUENCE [LARGE SCALE GENOMIC DNA]</scope>
</reference>
<dbReference type="SMART" id="SM00248">
    <property type="entry name" value="ANK"/>
    <property type="match status" value="3"/>
</dbReference>
<evidence type="ECO:0000256" key="3">
    <source>
        <dbReference type="PROSITE-ProRule" id="PRU00023"/>
    </source>
</evidence>
<gene>
    <name evidence="4" type="ORF">RFI_33212</name>
</gene>
<keyword evidence="5" id="KW-1185">Reference proteome</keyword>
<dbReference type="InterPro" id="IPR002110">
    <property type="entry name" value="Ankyrin_rpt"/>
</dbReference>
<dbReference type="Proteomes" id="UP000023152">
    <property type="component" value="Unassembled WGS sequence"/>
</dbReference>
<feature type="non-terminal residue" evidence="4">
    <location>
        <position position="1"/>
    </location>
</feature>
<feature type="repeat" description="ANK" evidence="3">
    <location>
        <begin position="76"/>
        <end position="108"/>
    </location>
</feature>
<dbReference type="OrthoDB" id="20872at2759"/>
<comment type="caution">
    <text evidence="4">The sequence shown here is derived from an EMBL/GenBank/DDBJ whole genome shotgun (WGS) entry which is preliminary data.</text>
</comment>
<dbReference type="PROSITE" id="PS50297">
    <property type="entry name" value="ANK_REP_REGION"/>
    <property type="match status" value="1"/>
</dbReference>
<keyword evidence="1" id="KW-0677">Repeat</keyword>
<dbReference type="SUPFAM" id="SSF48403">
    <property type="entry name" value="Ankyrin repeat"/>
    <property type="match status" value="1"/>
</dbReference>
<dbReference type="EMBL" id="ASPP01029793">
    <property type="protein sequence ID" value="ETO04186.1"/>
    <property type="molecule type" value="Genomic_DNA"/>
</dbReference>
<feature type="non-terminal residue" evidence="4">
    <location>
        <position position="123"/>
    </location>
</feature>
<protein>
    <submittedName>
        <fullName evidence="4">Uncharacterized protein</fullName>
    </submittedName>
</protein>